<organism evidence="1 2">
    <name type="scientific">Caenorhabditis japonica</name>
    <dbReference type="NCBI Taxonomy" id="281687"/>
    <lineage>
        <taxon>Eukaryota</taxon>
        <taxon>Metazoa</taxon>
        <taxon>Ecdysozoa</taxon>
        <taxon>Nematoda</taxon>
        <taxon>Chromadorea</taxon>
        <taxon>Rhabditida</taxon>
        <taxon>Rhabditina</taxon>
        <taxon>Rhabditomorpha</taxon>
        <taxon>Rhabditoidea</taxon>
        <taxon>Rhabditidae</taxon>
        <taxon>Peloderinae</taxon>
        <taxon>Caenorhabditis</taxon>
    </lineage>
</organism>
<dbReference type="EnsemblMetazoa" id="CJA40902.1">
    <property type="protein sequence ID" value="CJA40902.1"/>
    <property type="gene ID" value="WBGene00216750"/>
</dbReference>
<reference evidence="2" key="1">
    <citation type="submission" date="2010-08" db="EMBL/GenBank/DDBJ databases">
        <authorList>
            <consortium name="Caenorhabditis japonica Sequencing Consortium"/>
            <person name="Wilson R.K."/>
        </authorList>
    </citation>
    <scope>NUCLEOTIDE SEQUENCE [LARGE SCALE GENOMIC DNA]</scope>
    <source>
        <strain evidence="2">DF5081</strain>
    </source>
</reference>
<evidence type="ECO:0000313" key="2">
    <source>
        <dbReference type="Proteomes" id="UP000005237"/>
    </source>
</evidence>
<dbReference type="AlphaFoldDB" id="A0A8R1EUV4"/>
<reference evidence="1" key="2">
    <citation type="submission" date="2022-06" db="UniProtKB">
        <authorList>
            <consortium name="EnsemblMetazoa"/>
        </authorList>
    </citation>
    <scope>IDENTIFICATION</scope>
    <source>
        <strain evidence="1">DF5081</strain>
    </source>
</reference>
<sequence length="92" mass="10723">MKGILGRIHGKSFDSEFRTFGIPNRFGKNTFMDFFFRTRTFVNSERNCPESELSCIRTVPNQNCPEAELFVSELSRIRTVRIRTAPNQDYPV</sequence>
<proteinExistence type="predicted"/>
<evidence type="ECO:0000313" key="1">
    <source>
        <dbReference type="EnsemblMetazoa" id="CJA40902.1"/>
    </source>
</evidence>
<name>A0A8R1EUV4_CAEJA</name>
<accession>A0A8R1EUV4</accession>
<dbReference type="Proteomes" id="UP000005237">
    <property type="component" value="Unassembled WGS sequence"/>
</dbReference>
<keyword evidence="2" id="KW-1185">Reference proteome</keyword>
<protein>
    <submittedName>
        <fullName evidence="1">Uncharacterized protein</fullName>
    </submittedName>
</protein>